<dbReference type="Proteomes" id="UP000813463">
    <property type="component" value="Chromosome 1"/>
</dbReference>
<dbReference type="InterPro" id="IPR050796">
    <property type="entry name" value="SCF_F-box_component"/>
</dbReference>
<feature type="domain" description="F-box associated beta-propeller type 1" evidence="1">
    <location>
        <begin position="130"/>
        <end position="260"/>
    </location>
</feature>
<dbReference type="NCBIfam" id="TIGR01640">
    <property type="entry name" value="F_box_assoc_1"/>
    <property type="match status" value="1"/>
</dbReference>
<dbReference type="PANTHER" id="PTHR31672">
    <property type="entry name" value="BNACNNG10540D PROTEIN"/>
    <property type="match status" value="1"/>
</dbReference>
<dbReference type="Pfam" id="PF07734">
    <property type="entry name" value="FBA_1"/>
    <property type="match status" value="1"/>
</dbReference>
<keyword evidence="2" id="KW-1185">Reference proteome</keyword>
<evidence type="ECO:0000259" key="1">
    <source>
        <dbReference type="Pfam" id="PF07734"/>
    </source>
</evidence>
<sequence>MTNEATTKGMLPVYSLSMERRSKESFRTMIKNNKIYMDLKEILREHSLRYLPAKALYRSLSVCRDWKLQISSPFFVHNQSISFSSVSGFFLQSPENQNPPSFVTHNRMAYGVPDQELKFLPEPVDLKASANGLLCCQSRTGEKLYYVCNPVNQHWKKIPKPSENHGPNPMIALAFEPSLLNFSADYKLVCIFPSNDIEEAYEFEIYSSLQDSWKVSSEMYFSKGKLQCIRGDYSNGVIYWPTTSGKLLIFDVKKEKVKQTYAHLGKSIGMVNGKLCNSFSTGLSITVNVLQSLHANTLPMRSKTDTWKVEHKVQLNAADIQLQRNDQLRVLFTWDNLILLRADGVCWFSTEQSHMSMESITMSSMVRPGIRFIIPLFQNLVIISFLRISASSLGSCNISVRTLRIMFISSILCNRVINSS</sequence>
<dbReference type="SUPFAM" id="SSF81383">
    <property type="entry name" value="F-box domain"/>
    <property type="match status" value="1"/>
</dbReference>
<proteinExistence type="predicted"/>
<reference evidence="3 4" key="2">
    <citation type="submission" date="2025-05" db="UniProtKB">
        <authorList>
            <consortium name="RefSeq"/>
        </authorList>
    </citation>
    <scope>IDENTIFICATION</scope>
    <source>
        <tissue evidence="3 4">Leaf</tissue>
    </source>
</reference>
<accession>A0ABM3RBM0</accession>
<organism evidence="2 4">
    <name type="scientific">Spinacia oleracea</name>
    <name type="common">Spinach</name>
    <dbReference type="NCBI Taxonomy" id="3562"/>
    <lineage>
        <taxon>Eukaryota</taxon>
        <taxon>Viridiplantae</taxon>
        <taxon>Streptophyta</taxon>
        <taxon>Embryophyta</taxon>
        <taxon>Tracheophyta</taxon>
        <taxon>Spermatophyta</taxon>
        <taxon>Magnoliopsida</taxon>
        <taxon>eudicotyledons</taxon>
        <taxon>Gunneridae</taxon>
        <taxon>Pentapetalae</taxon>
        <taxon>Caryophyllales</taxon>
        <taxon>Chenopodiaceae</taxon>
        <taxon>Chenopodioideae</taxon>
        <taxon>Anserineae</taxon>
        <taxon>Spinacia</taxon>
    </lineage>
</organism>
<dbReference type="InterPro" id="IPR006527">
    <property type="entry name" value="F-box-assoc_dom_typ1"/>
</dbReference>
<dbReference type="InterPro" id="IPR036047">
    <property type="entry name" value="F-box-like_dom_sf"/>
</dbReference>
<name>A0ABM3RBM0_SPIOL</name>
<dbReference type="GeneID" id="130467928"/>
<protein>
    <submittedName>
        <fullName evidence="3 4">Uncharacterized protein isoform X1</fullName>
    </submittedName>
</protein>
<dbReference type="RefSeq" id="XP_056693003.1">
    <property type="nucleotide sequence ID" value="XM_056837025.1"/>
</dbReference>
<gene>
    <name evidence="3 4" type="primary">LOC130467928</name>
</gene>
<dbReference type="RefSeq" id="XP_056693009.1">
    <property type="nucleotide sequence ID" value="XM_056837031.1"/>
</dbReference>
<evidence type="ECO:0000313" key="4">
    <source>
        <dbReference type="RefSeq" id="XP_056693009.1"/>
    </source>
</evidence>
<reference evidence="2" key="1">
    <citation type="journal article" date="2021" name="Nat. Commun.">
        <title>Genomic analyses provide insights into spinach domestication and the genetic basis of agronomic traits.</title>
        <authorList>
            <person name="Cai X."/>
            <person name="Sun X."/>
            <person name="Xu C."/>
            <person name="Sun H."/>
            <person name="Wang X."/>
            <person name="Ge C."/>
            <person name="Zhang Z."/>
            <person name="Wang Q."/>
            <person name="Fei Z."/>
            <person name="Jiao C."/>
            <person name="Wang Q."/>
        </authorList>
    </citation>
    <scope>NUCLEOTIDE SEQUENCE [LARGE SCALE GENOMIC DNA]</scope>
    <source>
        <strain evidence="2">cv. Varoflay</strain>
    </source>
</reference>
<evidence type="ECO:0000313" key="2">
    <source>
        <dbReference type="Proteomes" id="UP000813463"/>
    </source>
</evidence>
<dbReference type="InterPro" id="IPR017451">
    <property type="entry name" value="F-box-assoc_interact_dom"/>
</dbReference>
<dbReference type="PANTHER" id="PTHR31672:SF13">
    <property type="entry name" value="F-BOX PROTEIN CPR30-LIKE"/>
    <property type="match status" value="1"/>
</dbReference>
<evidence type="ECO:0000313" key="3">
    <source>
        <dbReference type="RefSeq" id="XP_056693003.1"/>
    </source>
</evidence>